<keyword evidence="2" id="KW-1185">Reference proteome</keyword>
<dbReference type="EMBL" id="LT607409">
    <property type="protein sequence ID" value="SCF22172.1"/>
    <property type="molecule type" value="Genomic_DNA"/>
</dbReference>
<evidence type="ECO:0008006" key="3">
    <source>
        <dbReference type="Google" id="ProtNLM"/>
    </source>
</evidence>
<proteinExistence type="predicted"/>
<evidence type="ECO:0000313" key="1">
    <source>
        <dbReference type="EMBL" id="SCF22172.1"/>
    </source>
</evidence>
<accession>A0A1C4YN30</accession>
<dbReference type="RefSeq" id="WP_088990115.1">
    <property type="nucleotide sequence ID" value="NZ_LT607409.1"/>
</dbReference>
<dbReference type="AlphaFoldDB" id="A0A1C4YN30"/>
<sequence>MTDLFEALIRGDVSSVAAVLHELDEPGRRALGDELVAHVRQRRDNRWAHHEATALAVAAVGTLSSATKVAALLGRRSVMLTDADPAPVVDAARQRGVDWIADLAYRLAERIPRSRPWEGWHFIAALLLAEKAVPPTGDAFVAGWTHALWWRRRDDQHRLLLDRLRADPFLDALLPRLFEVDGIGTDLAYRGVGHSVPSALVTLATEGRLDRVLLLDGVLGRLLRGDRPGALRPFLALHELLTPVGSEVTARASAYLRLLADAPGPVAAAAQRTLRTVGDGVELDALLDTSRTVLTRPEKALVRGQLSWLDLLARQHPERAADIADVLAVGADHAAADLRDRAVTLARRHGHQPPVAVTVVVAGDELPPRTPAVAALPPITDVDELVEEVSGLRGRPMASSALERVLDALVRLATSDRDRLATALLPALRREQVGVYDHPWAMFNVSAQLHGVLLAAAASTDVASRHDQWSVILSQLSNRSLRPFRGRSPVEPPRHSPLTLVLCARLAEIGQRMSGRDDPGLLAAPTSATGAIDPDALYDRLAALGERPVWRWDLTQALLRLPVGVDEALAARAAALGTAAGDELADWLGGDALPTPVHQVVTVRSRTDDLYHPHPARRTVVSGEAPEGVADPLGLLTVPAQVRRGYHGWGDLWPAMLPGHRGLVAAHLLPEFARSVQEETRDVAGILPALAECTGPGGPALDLALAYGLCARHEVDRVATLDALLMLAAAGDLDAPSVGGRLGALAADRQVTVTRAMTPLRDAVTAGARLSVWRLLAAALPPLLAAPTPPRGTPDLLSLAAETAHATGVPVEVPGLADVVARGGTSRLVTEARRLATAVAS</sequence>
<gene>
    <name evidence="1" type="ORF">GA0070612_5016</name>
</gene>
<reference evidence="2" key="1">
    <citation type="submission" date="2016-06" db="EMBL/GenBank/DDBJ databases">
        <authorList>
            <person name="Varghese N."/>
            <person name="Submissions Spin"/>
        </authorList>
    </citation>
    <scope>NUCLEOTIDE SEQUENCE [LARGE SCALE GENOMIC DNA]</scope>
    <source>
        <strain evidence="2">DSM 45160</strain>
    </source>
</reference>
<protein>
    <recommendedName>
        <fullName evidence="3">Secreted protein</fullName>
    </recommendedName>
</protein>
<dbReference type="Proteomes" id="UP000198224">
    <property type="component" value="Chromosome I"/>
</dbReference>
<evidence type="ECO:0000313" key="2">
    <source>
        <dbReference type="Proteomes" id="UP000198224"/>
    </source>
</evidence>
<organism evidence="1 2">
    <name type="scientific">Micromonospora chokoriensis</name>
    <dbReference type="NCBI Taxonomy" id="356851"/>
    <lineage>
        <taxon>Bacteria</taxon>
        <taxon>Bacillati</taxon>
        <taxon>Actinomycetota</taxon>
        <taxon>Actinomycetes</taxon>
        <taxon>Micromonosporales</taxon>
        <taxon>Micromonosporaceae</taxon>
        <taxon>Micromonospora</taxon>
    </lineage>
</organism>
<name>A0A1C4YN30_9ACTN</name>